<name>A3D238_SHEB5</name>
<dbReference type="Pfam" id="PF05929">
    <property type="entry name" value="Phage_GPO"/>
    <property type="match status" value="1"/>
</dbReference>
<dbReference type="AlphaFoldDB" id="A3D238"/>
<dbReference type="KEGG" id="sbl:Sbal_1283"/>
<feature type="compositionally biased region" description="Polar residues" evidence="1">
    <location>
        <begin position="294"/>
        <end position="308"/>
    </location>
</feature>
<dbReference type="EMBL" id="CP000563">
    <property type="protein sequence ID" value="ABN60801.1"/>
    <property type="molecule type" value="Genomic_DNA"/>
</dbReference>
<organism evidence="2 3">
    <name type="scientific">Shewanella baltica (strain OS155 / ATCC BAA-1091)</name>
    <dbReference type="NCBI Taxonomy" id="325240"/>
    <lineage>
        <taxon>Bacteria</taxon>
        <taxon>Pseudomonadati</taxon>
        <taxon>Pseudomonadota</taxon>
        <taxon>Gammaproteobacteria</taxon>
        <taxon>Alteromonadales</taxon>
        <taxon>Shewanellaceae</taxon>
        <taxon>Shewanella</taxon>
    </lineage>
</organism>
<dbReference type="HOGENOM" id="CLU_066846_0_0_6"/>
<accession>A3D238</accession>
<dbReference type="OrthoDB" id="5625143at2"/>
<dbReference type="RefSeq" id="WP_011846222.1">
    <property type="nucleotide sequence ID" value="NC_009052.1"/>
</dbReference>
<reference evidence="2 3" key="1">
    <citation type="submission" date="2007-02" db="EMBL/GenBank/DDBJ databases">
        <title>Complete sequence of chromosome of Shewanella baltica OS155.</title>
        <authorList>
            <consortium name="US DOE Joint Genome Institute"/>
            <person name="Copeland A."/>
            <person name="Lucas S."/>
            <person name="Lapidus A."/>
            <person name="Barry K."/>
            <person name="Detter J.C."/>
            <person name="Glavina del Rio T."/>
            <person name="Hammon N."/>
            <person name="Israni S."/>
            <person name="Dalin E."/>
            <person name="Tice H."/>
            <person name="Pitluck S."/>
            <person name="Sims D.R."/>
            <person name="Brettin T."/>
            <person name="Bruce D."/>
            <person name="Han C."/>
            <person name="Tapia R."/>
            <person name="Brainard J."/>
            <person name="Schmutz J."/>
            <person name="Larimer F."/>
            <person name="Land M."/>
            <person name="Hauser L."/>
            <person name="Kyrpides N."/>
            <person name="Mikhailova N."/>
            <person name="Brettar I."/>
            <person name="Klappenbach J."/>
            <person name="Konstantinidis K."/>
            <person name="Rodrigues J."/>
            <person name="Tiedje J."/>
            <person name="Richardson P."/>
        </authorList>
    </citation>
    <scope>NUCLEOTIDE SEQUENCE [LARGE SCALE GENOMIC DNA]</scope>
    <source>
        <strain evidence="3">OS155 / ATCC BAA-1091</strain>
    </source>
</reference>
<sequence length="308" mass="33676">MTQLVTDWLRIATEGNTFQNVPIQRQWIVDIAETYDAKKYGARIWPEHRRWYGAWGDVKEVKAEEVDGKLVLFAKITPNSQLVLANEQDQKVYTSIELDEDFTKSGKAYLTGLGVTDEPASLGTDRLKFSAKDRFATHKYGAPEQLVMSYPLTSTENKTPTDKATEAASLFSKLVSLFSTQAPDPKQEAAIDHPEEEPMDKQQFETLMGVVNGLATKVGELDGKVEAFGKKPEAETTTTTTEPVTTTVPAATTEATGITAEQFSKLSESINGLVAKVGGMETKFNALSAEAPNQEPNPTGTGESISFI</sequence>
<proteinExistence type="predicted"/>
<evidence type="ECO:0000256" key="1">
    <source>
        <dbReference type="SAM" id="MobiDB-lite"/>
    </source>
</evidence>
<keyword evidence="3" id="KW-1185">Reference proteome</keyword>
<dbReference type="Proteomes" id="UP000001557">
    <property type="component" value="Chromosome"/>
</dbReference>
<feature type="region of interest" description="Disordered" evidence="1">
    <location>
        <begin position="287"/>
        <end position="308"/>
    </location>
</feature>
<evidence type="ECO:0000313" key="3">
    <source>
        <dbReference type="Proteomes" id="UP000001557"/>
    </source>
</evidence>
<dbReference type="InterPro" id="IPR009228">
    <property type="entry name" value="Capsid_scaffold_GpO"/>
</dbReference>
<gene>
    <name evidence="2" type="ordered locus">Sbal_1283</name>
</gene>
<protein>
    <submittedName>
        <fullName evidence="2">Phage capsid scaffolding</fullName>
    </submittedName>
</protein>
<dbReference type="STRING" id="325240.Sbal_1283"/>
<evidence type="ECO:0000313" key="2">
    <source>
        <dbReference type="EMBL" id="ABN60801.1"/>
    </source>
</evidence>